<dbReference type="Proteomes" id="UP000515145">
    <property type="component" value="Chromosome 8"/>
</dbReference>
<keyword evidence="1" id="KW-1185">Reference proteome</keyword>
<name>A0A6P7IQV8_9TELE</name>
<organism evidence="1 2">
    <name type="scientific">Parambassis ranga</name>
    <name type="common">Indian glassy fish</name>
    <dbReference type="NCBI Taxonomy" id="210632"/>
    <lineage>
        <taxon>Eukaryota</taxon>
        <taxon>Metazoa</taxon>
        <taxon>Chordata</taxon>
        <taxon>Craniata</taxon>
        <taxon>Vertebrata</taxon>
        <taxon>Euteleostomi</taxon>
        <taxon>Actinopterygii</taxon>
        <taxon>Neopterygii</taxon>
        <taxon>Teleostei</taxon>
        <taxon>Neoteleostei</taxon>
        <taxon>Acanthomorphata</taxon>
        <taxon>Ovalentaria</taxon>
        <taxon>Ambassidae</taxon>
        <taxon>Parambassis</taxon>
    </lineage>
</organism>
<dbReference type="GeneID" id="114439923"/>
<dbReference type="Gene3D" id="3.40.50.300">
    <property type="entry name" value="P-loop containing nucleotide triphosphate hydrolases"/>
    <property type="match status" value="1"/>
</dbReference>
<reference evidence="2" key="1">
    <citation type="submission" date="2025-08" db="UniProtKB">
        <authorList>
            <consortium name="RefSeq"/>
        </authorList>
    </citation>
    <scope>IDENTIFICATION</scope>
</reference>
<dbReference type="InterPro" id="IPR053082">
    <property type="entry name" value="Nuclear_GTPase_SLIP-GC"/>
</dbReference>
<gene>
    <name evidence="2" type="primary">LOC114439923</name>
</gene>
<dbReference type="FunCoup" id="A0A6P7IQV8">
    <property type="interactions" value="53"/>
</dbReference>
<sequence length="371" mass="42299">MDNSKYVKKVCAPAAQKRAQKRAAGAAAAEDKNEYRDIKEKLSALYREEWKQKIQIHENLMNPRYFREMPEFINSKTKTLSADTAKELSEQFAKYTRTHSKQGGNKEESWYWPLVKSVTVKVPNNDLLQHVTLVDLPVNGDRNKSRDEMWKEIVGDCSAVWIVTDINRAASETEAWKILKGAASLIGNGGQCQYIHFICTKSDCIEEADDKQQTKGQCGPFNGVINSFSLGTEGLIEKYKDVELQLTFLKTEEDKMKTRLNRMIRDKNKLIYRSLTETIKTNMQTSYEKAATFSGPGSLDNMRFTLQKHVHDSKDTMFKQAGETMLKKLKDLKEEILGTLEETMMESIDLSLKTDDHSIPDVSAELVEVKS</sequence>
<evidence type="ECO:0000313" key="2">
    <source>
        <dbReference type="RefSeq" id="XP_028267923.1"/>
    </source>
</evidence>
<accession>A0A6P7IQV8</accession>
<dbReference type="RefSeq" id="XP_028267923.1">
    <property type="nucleotide sequence ID" value="XM_028412122.1"/>
</dbReference>
<dbReference type="PANTHER" id="PTHR47308:SF1">
    <property type="entry name" value="NUCLEAR GTPASE SLIP-GC"/>
    <property type="match status" value="1"/>
</dbReference>
<proteinExistence type="predicted"/>
<dbReference type="GO" id="GO:0003924">
    <property type="term" value="F:GTPase activity"/>
    <property type="evidence" value="ECO:0007669"/>
    <property type="project" value="TreeGrafter"/>
</dbReference>
<dbReference type="AlphaFoldDB" id="A0A6P7IQV8"/>
<protein>
    <submittedName>
        <fullName evidence="2">Nuclear GTPase SLIP-GC-like</fullName>
    </submittedName>
</protein>
<evidence type="ECO:0000313" key="1">
    <source>
        <dbReference type="Proteomes" id="UP000515145"/>
    </source>
</evidence>
<dbReference type="InParanoid" id="A0A6P7IQV8"/>
<dbReference type="InterPro" id="IPR027417">
    <property type="entry name" value="P-loop_NTPase"/>
</dbReference>
<dbReference type="SUPFAM" id="SSF52540">
    <property type="entry name" value="P-loop containing nucleoside triphosphate hydrolases"/>
    <property type="match status" value="1"/>
</dbReference>
<dbReference type="PANTHER" id="PTHR47308">
    <property type="entry name" value="NUCLEAR GTPASE SLIP-GC"/>
    <property type="match status" value="1"/>
</dbReference>